<protein>
    <recommendedName>
        <fullName evidence="3">DUF1349 domain-containing protein</fullName>
    </recommendedName>
</protein>
<dbReference type="AlphaFoldDB" id="A0A3Q9J8B6"/>
<gene>
    <name evidence="1" type="ORF">CVS54_01347</name>
</gene>
<proteinExistence type="predicted"/>
<dbReference type="InterPro" id="IPR009784">
    <property type="entry name" value="DUF1349"/>
</dbReference>
<dbReference type="Gene3D" id="2.60.120.200">
    <property type="match status" value="1"/>
</dbReference>
<dbReference type="KEGG" id="moy:CVS54_01347"/>
<dbReference type="RefSeq" id="WP_046749037.1">
    <property type="nucleotide sequence ID" value="NZ_CP031422.1"/>
</dbReference>
<dbReference type="EMBL" id="CP031422">
    <property type="protein sequence ID" value="AZS40028.1"/>
    <property type="molecule type" value="Genomic_DNA"/>
</dbReference>
<dbReference type="Pfam" id="PF07081">
    <property type="entry name" value="DUF1349"/>
    <property type="match status" value="1"/>
</dbReference>
<dbReference type="PANTHER" id="PTHR35332">
    <property type="entry name" value="REGULATION OF ENOLASE PROTEIN 1"/>
    <property type="match status" value="1"/>
</dbReference>
<evidence type="ECO:0000313" key="2">
    <source>
        <dbReference type="Proteomes" id="UP000274841"/>
    </source>
</evidence>
<evidence type="ECO:0008006" key="3">
    <source>
        <dbReference type="Google" id="ProtNLM"/>
    </source>
</evidence>
<dbReference type="Proteomes" id="UP000274841">
    <property type="component" value="Chromosome"/>
</dbReference>
<dbReference type="SUPFAM" id="SSF49899">
    <property type="entry name" value="Concanavalin A-like lectins/glucanases"/>
    <property type="match status" value="1"/>
</dbReference>
<sequence length="198" mass="21479">MPESHMIPWSDGAWTNAPTSPAALPAGTTPLDVTAVESSDAWRHTAYGFVHDTEHALLAPLGVGEAMEVSFRAPWDGQFDQAGVFVRIDEEHWVKTGLEYADGHLGLGAVVTAGVSDWSVGHVDEWLENEITVRVSRWADSLIVRARADDGPWRLVRVAPFDGQAAAAAGPFLAAPTRAGLTVRFTRWERSEADADLH</sequence>
<evidence type="ECO:0000313" key="1">
    <source>
        <dbReference type="EMBL" id="AZS40028.1"/>
    </source>
</evidence>
<organism evidence="1 2">
    <name type="scientific">Microbacterium oxydans</name>
    <dbReference type="NCBI Taxonomy" id="82380"/>
    <lineage>
        <taxon>Bacteria</taxon>
        <taxon>Bacillati</taxon>
        <taxon>Actinomycetota</taxon>
        <taxon>Actinomycetes</taxon>
        <taxon>Micrococcales</taxon>
        <taxon>Microbacteriaceae</taxon>
        <taxon>Microbacterium</taxon>
    </lineage>
</organism>
<reference evidence="1 2" key="1">
    <citation type="submission" date="2018-08" db="EMBL/GenBank/DDBJ databases">
        <title>Microbacterium oxydans strain HG3.</title>
        <authorList>
            <person name="ORTET P."/>
        </authorList>
    </citation>
    <scope>NUCLEOTIDE SEQUENCE [LARGE SCALE GENOMIC DNA]</scope>
    <source>
        <strain evidence="1 2">HG3</strain>
    </source>
</reference>
<dbReference type="PANTHER" id="PTHR35332:SF2">
    <property type="entry name" value="REGULATION OF ENOLASE PROTEIN 1"/>
    <property type="match status" value="1"/>
</dbReference>
<dbReference type="InterPro" id="IPR013320">
    <property type="entry name" value="ConA-like_dom_sf"/>
</dbReference>
<name>A0A3Q9J8B6_9MICO</name>
<accession>A0A3Q9J8B6</accession>